<protein>
    <submittedName>
        <fullName evidence="1">tRNA uridine 5-carboxymethylaminomethyl modification enzyme MnmG 2</fullName>
    </submittedName>
</protein>
<dbReference type="EMBL" id="JASDAP010000027">
    <property type="protein sequence ID" value="KAK1877818.1"/>
    <property type="molecule type" value="Genomic_DNA"/>
</dbReference>
<accession>A0AAD9EQJ4</accession>
<gene>
    <name evidence="1" type="ORF">KUDE01_003126</name>
</gene>
<name>A0AAD9EQJ4_DISEL</name>
<sequence>MLANHLSMPTDETPNIDGIKDVMLELLNRPEISVKKGKKQAAATRGLCSSDLQLSEAGCGCRISIRWCYM</sequence>
<proteinExistence type="predicted"/>
<keyword evidence="2" id="KW-1185">Reference proteome</keyword>
<evidence type="ECO:0000313" key="1">
    <source>
        <dbReference type="EMBL" id="KAK1877818.1"/>
    </source>
</evidence>
<organism evidence="1 2">
    <name type="scientific">Dissostichus eleginoides</name>
    <name type="common">Patagonian toothfish</name>
    <name type="synonym">Dissostichus amissus</name>
    <dbReference type="NCBI Taxonomy" id="100907"/>
    <lineage>
        <taxon>Eukaryota</taxon>
        <taxon>Metazoa</taxon>
        <taxon>Chordata</taxon>
        <taxon>Craniata</taxon>
        <taxon>Vertebrata</taxon>
        <taxon>Euteleostomi</taxon>
        <taxon>Actinopterygii</taxon>
        <taxon>Neopterygii</taxon>
        <taxon>Teleostei</taxon>
        <taxon>Neoteleostei</taxon>
        <taxon>Acanthomorphata</taxon>
        <taxon>Eupercaria</taxon>
        <taxon>Perciformes</taxon>
        <taxon>Notothenioidei</taxon>
        <taxon>Nototheniidae</taxon>
        <taxon>Dissostichus</taxon>
    </lineage>
</organism>
<reference evidence="1" key="1">
    <citation type="submission" date="2023-04" db="EMBL/GenBank/DDBJ databases">
        <title>Chromosome-level genome of Chaenocephalus aceratus.</title>
        <authorList>
            <person name="Park H."/>
        </authorList>
    </citation>
    <scope>NUCLEOTIDE SEQUENCE</scope>
    <source>
        <strain evidence="1">DE</strain>
        <tissue evidence="1">Muscle</tissue>
    </source>
</reference>
<comment type="caution">
    <text evidence="1">The sequence shown here is derived from an EMBL/GenBank/DDBJ whole genome shotgun (WGS) entry which is preliminary data.</text>
</comment>
<evidence type="ECO:0000313" key="2">
    <source>
        <dbReference type="Proteomes" id="UP001228049"/>
    </source>
</evidence>
<dbReference type="AlphaFoldDB" id="A0AAD9EQJ4"/>
<dbReference type="Proteomes" id="UP001228049">
    <property type="component" value="Unassembled WGS sequence"/>
</dbReference>